<organism evidence="4 5">
    <name type="scientific">Candidatus Lokiarchaeum ossiferum</name>
    <dbReference type="NCBI Taxonomy" id="2951803"/>
    <lineage>
        <taxon>Archaea</taxon>
        <taxon>Promethearchaeati</taxon>
        <taxon>Promethearchaeota</taxon>
        <taxon>Promethearchaeia</taxon>
        <taxon>Promethearchaeales</taxon>
        <taxon>Promethearchaeaceae</taxon>
        <taxon>Candidatus Lokiarchaeum</taxon>
    </lineage>
</organism>
<feature type="coiled-coil region" evidence="1">
    <location>
        <begin position="256"/>
        <end position="311"/>
    </location>
</feature>
<evidence type="ECO:0000256" key="1">
    <source>
        <dbReference type="SAM" id="Coils"/>
    </source>
</evidence>
<name>A0ABY6HSR3_9ARCH</name>
<keyword evidence="5" id="KW-1185">Reference proteome</keyword>
<evidence type="ECO:0000313" key="5">
    <source>
        <dbReference type="Proteomes" id="UP001208689"/>
    </source>
</evidence>
<evidence type="ECO:0000313" key="4">
    <source>
        <dbReference type="EMBL" id="UYP46461.1"/>
    </source>
</evidence>
<feature type="compositionally biased region" description="Basic and acidic residues" evidence="2">
    <location>
        <begin position="39"/>
        <end position="51"/>
    </location>
</feature>
<dbReference type="Pfam" id="PF13240">
    <property type="entry name" value="Zn_Ribbon_1"/>
    <property type="match status" value="1"/>
</dbReference>
<dbReference type="InterPro" id="IPR026870">
    <property type="entry name" value="Zinc_ribbon_dom"/>
</dbReference>
<evidence type="ECO:0000256" key="2">
    <source>
        <dbReference type="SAM" id="MobiDB-lite"/>
    </source>
</evidence>
<accession>A0ABY6HSR3</accession>
<feature type="coiled-coil region" evidence="1">
    <location>
        <begin position="127"/>
        <end position="216"/>
    </location>
</feature>
<keyword evidence="1" id="KW-0175">Coiled coil</keyword>
<evidence type="ECO:0000259" key="3">
    <source>
        <dbReference type="Pfam" id="PF13240"/>
    </source>
</evidence>
<protein>
    <recommendedName>
        <fullName evidence="3">Zinc-ribbon domain-containing protein</fullName>
    </recommendedName>
</protein>
<dbReference type="Proteomes" id="UP001208689">
    <property type="component" value="Chromosome"/>
</dbReference>
<feature type="region of interest" description="Disordered" evidence="2">
    <location>
        <begin position="31"/>
        <end position="77"/>
    </location>
</feature>
<dbReference type="EMBL" id="CP104013">
    <property type="protein sequence ID" value="UYP46461.1"/>
    <property type="molecule type" value="Genomic_DNA"/>
</dbReference>
<feature type="domain" description="Zinc-ribbon" evidence="3">
    <location>
        <begin position="9"/>
        <end position="30"/>
    </location>
</feature>
<proteinExistence type="predicted"/>
<gene>
    <name evidence="4" type="ORF">NEF87_002746</name>
</gene>
<sequence>MAKFKEVQCNFCGRMIRDSDKFCIFCGSKVGQTPQKPSISKEERDEIDKELGTGMIQGLDKNDGDSNHENAPFLVTEGSQDQLDDRILSADEIDEKKKTKKKDKEEVSSTVDLPEEIRDQLKTKMKLAIVENKKKLLKKKLKNLTDGLDSERYEYDIEYAQGMNAKLNAFKSVKEELKQEEDDLRDELGPSGQFRVDELDSEMDVLRGQLVELKRSFKHHKIKRDIYEQLKMEYSTAFRKYEDEVQGLRVNIIRWLSQEKTEKNKLEGRIRLLQARFKTHEIDQDDFDSQKSDLSKEIEQITQKIKILELYSRPKRSKWF</sequence>
<reference evidence="4" key="1">
    <citation type="submission" date="2022-09" db="EMBL/GenBank/DDBJ databases">
        <title>Actin cytoskeleton and complex cell architecture in an #Asgard archaeon.</title>
        <authorList>
            <person name="Ponce Toledo R.I."/>
            <person name="Schleper C."/>
            <person name="Rodrigues Oliveira T."/>
            <person name="Wollweber F."/>
            <person name="Xu J."/>
            <person name="Rittmann S."/>
            <person name="Klingl A."/>
            <person name="Pilhofer M."/>
        </authorList>
    </citation>
    <scope>NUCLEOTIDE SEQUENCE</scope>
    <source>
        <strain evidence="4">B-35</strain>
    </source>
</reference>